<dbReference type="OrthoDB" id="2448567at2759"/>
<dbReference type="SUPFAM" id="SSF57756">
    <property type="entry name" value="Retrovirus zinc finger-like domains"/>
    <property type="match status" value="1"/>
</dbReference>
<feature type="non-terminal residue" evidence="3">
    <location>
        <position position="1"/>
    </location>
</feature>
<dbReference type="Gene3D" id="4.10.60.10">
    <property type="entry name" value="Zinc finger, CCHC-type"/>
    <property type="match status" value="1"/>
</dbReference>
<accession>A0A9N9CQK3</accession>
<keyword evidence="1" id="KW-0479">Metal-binding</keyword>
<organism evidence="3 4">
    <name type="scientific">Racocetra fulgida</name>
    <dbReference type="NCBI Taxonomy" id="60492"/>
    <lineage>
        <taxon>Eukaryota</taxon>
        <taxon>Fungi</taxon>
        <taxon>Fungi incertae sedis</taxon>
        <taxon>Mucoromycota</taxon>
        <taxon>Glomeromycotina</taxon>
        <taxon>Glomeromycetes</taxon>
        <taxon>Diversisporales</taxon>
        <taxon>Gigasporaceae</taxon>
        <taxon>Racocetra</taxon>
    </lineage>
</organism>
<dbReference type="AlphaFoldDB" id="A0A9N9CQK3"/>
<reference evidence="3" key="1">
    <citation type="submission" date="2021-06" db="EMBL/GenBank/DDBJ databases">
        <authorList>
            <person name="Kallberg Y."/>
            <person name="Tangrot J."/>
            <person name="Rosling A."/>
        </authorList>
    </citation>
    <scope>NUCLEOTIDE SEQUENCE</scope>
    <source>
        <strain evidence="3">IN212</strain>
    </source>
</reference>
<keyword evidence="1" id="KW-0862">Zinc</keyword>
<evidence type="ECO:0000259" key="2">
    <source>
        <dbReference type="PROSITE" id="PS50158"/>
    </source>
</evidence>
<dbReference type="Proteomes" id="UP000789396">
    <property type="component" value="Unassembled WGS sequence"/>
</dbReference>
<keyword evidence="4" id="KW-1185">Reference proteome</keyword>
<feature type="non-terminal residue" evidence="3">
    <location>
        <position position="311"/>
    </location>
</feature>
<dbReference type="GO" id="GO:0003676">
    <property type="term" value="F:nucleic acid binding"/>
    <property type="evidence" value="ECO:0007669"/>
    <property type="project" value="InterPro"/>
</dbReference>
<sequence>VIEKLVEAVNKMTLQLQEKKRPPREYSKEFLAKIVCFKCGKPGHISWVCQENIKPTNIVKDPDKNVTVSKETLQALLSLLDDKKEEGAHDQLTFLSFQKNRPIKTRELYENDEDEIMTAGTLTDEDEFDNEDLEDRIYGVSNSEDEYWFEDVWSSLSSSSTDLISFDSADETDENHEETDEGRDEILVSSLPPLYQDLDELNLTMTLSTTYLLGEGDEPIVDLLDFYYKEKIPEIAYRNAEFQTVEVVLGRQFHKTPTYDYDHDTVFDKLELALFFFSAIIRDSVKEPSTISIRCIICCCGSFSVAGLLEE</sequence>
<comment type="caution">
    <text evidence="3">The sequence shown here is derived from an EMBL/GenBank/DDBJ whole genome shotgun (WGS) entry which is preliminary data.</text>
</comment>
<feature type="domain" description="CCHC-type" evidence="2">
    <location>
        <begin position="36"/>
        <end position="51"/>
    </location>
</feature>
<evidence type="ECO:0000313" key="3">
    <source>
        <dbReference type="EMBL" id="CAG8612056.1"/>
    </source>
</evidence>
<dbReference type="EMBL" id="CAJVPZ010009713">
    <property type="protein sequence ID" value="CAG8612056.1"/>
    <property type="molecule type" value="Genomic_DNA"/>
</dbReference>
<evidence type="ECO:0000256" key="1">
    <source>
        <dbReference type="PROSITE-ProRule" id="PRU00047"/>
    </source>
</evidence>
<gene>
    <name evidence="3" type="ORF">RFULGI_LOCUS7016</name>
</gene>
<dbReference type="InterPro" id="IPR036875">
    <property type="entry name" value="Znf_CCHC_sf"/>
</dbReference>
<keyword evidence="1" id="KW-0863">Zinc-finger</keyword>
<dbReference type="PROSITE" id="PS50158">
    <property type="entry name" value="ZF_CCHC"/>
    <property type="match status" value="1"/>
</dbReference>
<proteinExistence type="predicted"/>
<protein>
    <submittedName>
        <fullName evidence="3">8534_t:CDS:1</fullName>
    </submittedName>
</protein>
<dbReference type="SMART" id="SM00343">
    <property type="entry name" value="ZnF_C2HC"/>
    <property type="match status" value="1"/>
</dbReference>
<dbReference type="InterPro" id="IPR001878">
    <property type="entry name" value="Znf_CCHC"/>
</dbReference>
<dbReference type="GO" id="GO:0008270">
    <property type="term" value="F:zinc ion binding"/>
    <property type="evidence" value="ECO:0007669"/>
    <property type="project" value="UniProtKB-KW"/>
</dbReference>
<evidence type="ECO:0000313" key="4">
    <source>
        <dbReference type="Proteomes" id="UP000789396"/>
    </source>
</evidence>
<name>A0A9N9CQK3_9GLOM</name>